<keyword evidence="10 13" id="KW-0675">Receptor</keyword>
<proteinExistence type="inferred from homology"/>
<name>A0A091DEL2_FUKDA</name>
<keyword evidence="9 12" id="KW-0472">Membrane</keyword>
<dbReference type="PANTHER" id="PTHR48018">
    <property type="entry name" value="OLFACTORY RECEPTOR"/>
    <property type="match status" value="1"/>
</dbReference>
<keyword evidence="7 12" id="KW-1133">Transmembrane helix</keyword>
<keyword evidence="8" id="KW-0297">G-protein coupled receptor</keyword>
<evidence type="ECO:0000256" key="3">
    <source>
        <dbReference type="ARBA" id="ARBA00022475"/>
    </source>
</evidence>
<keyword evidence="4" id="KW-0716">Sensory transduction</keyword>
<evidence type="ECO:0000256" key="11">
    <source>
        <dbReference type="ARBA" id="ARBA00023224"/>
    </source>
</evidence>
<dbReference type="GO" id="GO:0007608">
    <property type="term" value="P:sensory perception of smell"/>
    <property type="evidence" value="ECO:0007669"/>
    <property type="project" value="UniProtKB-KW"/>
</dbReference>
<keyword evidence="14" id="KW-1185">Reference proteome</keyword>
<dbReference type="EMBL" id="KN122588">
    <property type="protein sequence ID" value="KFO29527.1"/>
    <property type="molecule type" value="Genomic_DNA"/>
</dbReference>
<evidence type="ECO:0000313" key="13">
    <source>
        <dbReference type="EMBL" id="KFO29527.1"/>
    </source>
</evidence>
<evidence type="ECO:0000256" key="4">
    <source>
        <dbReference type="ARBA" id="ARBA00022606"/>
    </source>
</evidence>
<evidence type="ECO:0000256" key="9">
    <source>
        <dbReference type="ARBA" id="ARBA00023136"/>
    </source>
</evidence>
<dbReference type="AlphaFoldDB" id="A0A091DEL2"/>
<protein>
    <submittedName>
        <fullName evidence="13">Olfactory receptor 8U9</fullName>
    </submittedName>
</protein>
<evidence type="ECO:0000256" key="8">
    <source>
        <dbReference type="ARBA" id="ARBA00023040"/>
    </source>
</evidence>
<gene>
    <name evidence="13" type="ORF">H920_09134</name>
</gene>
<comment type="subcellular location">
    <subcellularLocation>
        <location evidence="1">Cell membrane</location>
        <topology evidence="1">Multi-pass membrane protein</topology>
    </subcellularLocation>
</comment>
<dbReference type="GO" id="GO:0004930">
    <property type="term" value="F:G protein-coupled receptor activity"/>
    <property type="evidence" value="ECO:0007669"/>
    <property type="project" value="UniProtKB-KW"/>
</dbReference>
<evidence type="ECO:0000256" key="12">
    <source>
        <dbReference type="SAM" id="Phobius"/>
    </source>
</evidence>
<keyword evidence="3" id="KW-1003">Cell membrane</keyword>
<accession>A0A091DEL2</accession>
<reference evidence="13 14" key="1">
    <citation type="submission" date="2013-11" db="EMBL/GenBank/DDBJ databases">
        <title>The Damaraland mole rat (Fukomys damarensis) genome and evolution of African mole rats.</title>
        <authorList>
            <person name="Gladyshev V.N."/>
            <person name="Fang X."/>
        </authorList>
    </citation>
    <scope>NUCLEOTIDE SEQUENCE [LARGE SCALE GENOMIC DNA]</scope>
    <source>
        <tissue evidence="13">Liver</tissue>
    </source>
</reference>
<feature type="transmembrane region" description="Helical" evidence="12">
    <location>
        <begin position="39"/>
        <end position="59"/>
    </location>
</feature>
<keyword evidence="5 12" id="KW-0812">Transmembrane</keyword>
<dbReference type="FunFam" id="1.10.1220.70:FF:000001">
    <property type="entry name" value="Olfactory receptor"/>
    <property type="match status" value="1"/>
</dbReference>
<evidence type="ECO:0000256" key="2">
    <source>
        <dbReference type="ARBA" id="ARBA00010663"/>
    </source>
</evidence>
<sequence length="69" mass="7668">MSALAVLVSYGYIIATVMKMHLTQALHSRAGPWRDTDNVGSVFYGAVIPMLNPIIYSLWNQEVKEALKS</sequence>
<evidence type="ECO:0000256" key="7">
    <source>
        <dbReference type="ARBA" id="ARBA00022989"/>
    </source>
</evidence>
<keyword evidence="6" id="KW-0552">Olfaction</keyword>
<comment type="similarity">
    <text evidence="2">Belongs to the G-protein coupled receptor 1 family.</text>
</comment>
<evidence type="ECO:0000313" key="14">
    <source>
        <dbReference type="Proteomes" id="UP000028990"/>
    </source>
</evidence>
<dbReference type="Proteomes" id="UP000028990">
    <property type="component" value="Unassembled WGS sequence"/>
</dbReference>
<dbReference type="Gene3D" id="1.10.1220.70">
    <property type="match status" value="1"/>
</dbReference>
<evidence type="ECO:0000256" key="1">
    <source>
        <dbReference type="ARBA" id="ARBA00004651"/>
    </source>
</evidence>
<evidence type="ECO:0000256" key="5">
    <source>
        <dbReference type="ARBA" id="ARBA00022692"/>
    </source>
</evidence>
<evidence type="ECO:0000256" key="10">
    <source>
        <dbReference type="ARBA" id="ARBA00023170"/>
    </source>
</evidence>
<organism evidence="13 14">
    <name type="scientific">Fukomys damarensis</name>
    <name type="common">Damaraland mole rat</name>
    <name type="synonym">Cryptomys damarensis</name>
    <dbReference type="NCBI Taxonomy" id="885580"/>
    <lineage>
        <taxon>Eukaryota</taxon>
        <taxon>Metazoa</taxon>
        <taxon>Chordata</taxon>
        <taxon>Craniata</taxon>
        <taxon>Vertebrata</taxon>
        <taxon>Euteleostomi</taxon>
        <taxon>Mammalia</taxon>
        <taxon>Eutheria</taxon>
        <taxon>Euarchontoglires</taxon>
        <taxon>Glires</taxon>
        <taxon>Rodentia</taxon>
        <taxon>Hystricomorpha</taxon>
        <taxon>Bathyergidae</taxon>
        <taxon>Fukomys</taxon>
    </lineage>
</organism>
<dbReference type="GO" id="GO:0005886">
    <property type="term" value="C:plasma membrane"/>
    <property type="evidence" value="ECO:0007669"/>
    <property type="project" value="UniProtKB-SubCell"/>
</dbReference>
<evidence type="ECO:0000256" key="6">
    <source>
        <dbReference type="ARBA" id="ARBA00022725"/>
    </source>
</evidence>
<dbReference type="SUPFAM" id="SSF81321">
    <property type="entry name" value="Family A G protein-coupled receptor-like"/>
    <property type="match status" value="1"/>
</dbReference>
<keyword evidence="11" id="KW-0807">Transducer</keyword>